<accession>A0A0F6ACT8</accession>
<dbReference type="EMBL" id="AUXW01000139">
    <property type="protein sequence ID" value="KKE84027.1"/>
    <property type="molecule type" value="Genomic_DNA"/>
</dbReference>
<dbReference type="PATRIC" id="fig|1129367.4.peg.2087"/>
<comment type="caution">
    <text evidence="1">The sequence shown here is derived from an EMBL/GenBank/DDBJ whole genome shotgun (WGS) entry which is preliminary data.</text>
</comment>
<sequence length="311" mass="35701">MSGLPSMLYFYQAACEIDQEIKENLINKLKDNFHRHPRTGYVDEVIKALPQKKFADVINALTLLDERFQQQLHQIGNADEQSLWMHELLLDVDTHIGDFGLDPQQTGNLLRYALRGMVYHHIVEQGEYMLPQRYSEPLAYIHRSTMEHSVLQYACFQQSCGLSHEQLTLWLCELIIIYKQAVLACCLLLNDQQVDLLSADLQSFNSAHYESFLRVGQDVDRIDMVELKGTVKRLTQYADVYWNLGALYALRTFICHLNVHCDVLPHASLSGENPLIRLIEAEIINEETLAAAYNSAQQVLNQLNHAAKSNR</sequence>
<reference evidence="1 2" key="1">
    <citation type="journal article" date="2015" name="BMC Genomics">
        <title>Genome mining reveals unlocked bioactive potential of marine Gram-negative bacteria.</title>
        <authorList>
            <person name="Machado H."/>
            <person name="Sonnenschein E.C."/>
            <person name="Melchiorsen J."/>
            <person name="Gram L."/>
        </authorList>
    </citation>
    <scope>NUCLEOTIDE SEQUENCE [LARGE SCALE GENOMIC DNA]</scope>
    <source>
        <strain evidence="1 2">S4054</strain>
    </source>
</reference>
<name>A0A0F6ACT8_9GAMM</name>
<evidence type="ECO:0000313" key="2">
    <source>
        <dbReference type="Proteomes" id="UP000033434"/>
    </source>
</evidence>
<dbReference type="AlphaFoldDB" id="A0A0F6ACT8"/>
<proteinExistence type="predicted"/>
<organism evidence="1 2">
    <name type="scientific">Pseudoalteromonas luteoviolacea S4054</name>
    <dbReference type="NCBI Taxonomy" id="1129367"/>
    <lineage>
        <taxon>Bacteria</taxon>
        <taxon>Pseudomonadati</taxon>
        <taxon>Pseudomonadota</taxon>
        <taxon>Gammaproteobacteria</taxon>
        <taxon>Alteromonadales</taxon>
        <taxon>Pseudoalteromonadaceae</taxon>
        <taxon>Pseudoalteromonas</taxon>
    </lineage>
</organism>
<gene>
    <name evidence="1" type="ORF">N479_11485</name>
</gene>
<evidence type="ECO:0000313" key="1">
    <source>
        <dbReference type="EMBL" id="KKE84027.1"/>
    </source>
</evidence>
<dbReference type="Proteomes" id="UP000033434">
    <property type="component" value="Unassembled WGS sequence"/>
</dbReference>
<protein>
    <submittedName>
        <fullName evidence="1">Uncharacterized protein</fullName>
    </submittedName>
</protein>